<name>A0A811UB65_CERCA</name>
<keyword evidence="2" id="KW-1185">Reference proteome</keyword>
<reference evidence="1" key="1">
    <citation type="submission" date="2020-11" db="EMBL/GenBank/DDBJ databases">
        <authorList>
            <person name="Whitehead M."/>
        </authorList>
    </citation>
    <scope>NUCLEOTIDE SEQUENCE</scope>
    <source>
        <strain evidence="1">EGII</strain>
    </source>
</reference>
<protein>
    <submittedName>
        <fullName evidence="1">(Mediterranean fruit fly) hypothetical protein</fullName>
    </submittedName>
</protein>
<dbReference type="EMBL" id="CAJHJT010000001">
    <property type="protein sequence ID" value="CAD6995316.1"/>
    <property type="molecule type" value="Genomic_DNA"/>
</dbReference>
<dbReference type="Proteomes" id="UP000606786">
    <property type="component" value="Unassembled WGS sequence"/>
</dbReference>
<sequence>MRTYINKESEIIDVLWKQDVDLGYSLTPAHLINTTGNNGSAGAVSTDDEIEKLKALEALKLDKPNFDGKDGGDDAGVPDIDDEWAGIPFTVDNETASDKTTLAVE</sequence>
<evidence type="ECO:0000313" key="1">
    <source>
        <dbReference type="EMBL" id="CAD6995316.1"/>
    </source>
</evidence>
<gene>
    <name evidence="1" type="ORF">CCAP1982_LOCUS4035</name>
</gene>
<dbReference type="AlphaFoldDB" id="A0A811UB65"/>
<proteinExistence type="predicted"/>
<dbReference type="OrthoDB" id="7458135at2759"/>
<accession>A0A811UB65</accession>
<comment type="caution">
    <text evidence="1">The sequence shown here is derived from an EMBL/GenBank/DDBJ whole genome shotgun (WGS) entry which is preliminary data.</text>
</comment>
<evidence type="ECO:0000313" key="2">
    <source>
        <dbReference type="Proteomes" id="UP000606786"/>
    </source>
</evidence>
<organism evidence="1 2">
    <name type="scientific">Ceratitis capitata</name>
    <name type="common">Mediterranean fruit fly</name>
    <name type="synonym">Tephritis capitata</name>
    <dbReference type="NCBI Taxonomy" id="7213"/>
    <lineage>
        <taxon>Eukaryota</taxon>
        <taxon>Metazoa</taxon>
        <taxon>Ecdysozoa</taxon>
        <taxon>Arthropoda</taxon>
        <taxon>Hexapoda</taxon>
        <taxon>Insecta</taxon>
        <taxon>Pterygota</taxon>
        <taxon>Neoptera</taxon>
        <taxon>Endopterygota</taxon>
        <taxon>Diptera</taxon>
        <taxon>Brachycera</taxon>
        <taxon>Muscomorpha</taxon>
        <taxon>Tephritoidea</taxon>
        <taxon>Tephritidae</taxon>
        <taxon>Ceratitis</taxon>
        <taxon>Ceratitis</taxon>
    </lineage>
</organism>